<dbReference type="RefSeq" id="WP_345605757.1">
    <property type="nucleotide sequence ID" value="NZ_BAABJO010000010.1"/>
</dbReference>
<dbReference type="Proteomes" id="UP001500804">
    <property type="component" value="Unassembled WGS sequence"/>
</dbReference>
<evidence type="ECO:0000313" key="1">
    <source>
        <dbReference type="EMBL" id="GAA5121720.1"/>
    </source>
</evidence>
<dbReference type="EMBL" id="BAABJO010000010">
    <property type="protein sequence ID" value="GAA5121720.1"/>
    <property type="molecule type" value="Genomic_DNA"/>
</dbReference>
<organism evidence="1 2">
    <name type="scientific">Pseudonocardia adelaidensis</name>
    <dbReference type="NCBI Taxonomy" id="648754"/>
    <lineage>
        <taxon>Bacteria</taxon>
        <taxon>Bacillati</taxon>
        <taxon>Actinomycetota</taxon>
        <taxon>Actinomycetes</taxon>
        <taxon>Pseudonocardiales</taxon>
        <taxon>Pseudonocardiaceae</taxon>
        <taxon>Pseudonocardia</taxon>
    </lineage>
</organism>
<protein>
    <submittedName>
        <fullName evidence="1">Uncharacterized protein</fullName>
    </submittedName>
</protein>
<gene>
    <name evidence="1" type="ORF">GCM10023320_30930</name>
</gene>
<proteinExistence type="predicted"/>
<keyword evidence="2" id="KW-1185">Reference proteome</keyword>
<reference evidence="2" key="1">
    <citation type="journal article" date="2019" name="Int. J. Syst. Evol. Microbiol.">
        <title>The Global Catalogue of Microorganisms (GCM) 10K type strain sequencing project: providing services to taxonomists for standard genome sequencing and annotation.</title>
        <authorList>
            <consortium name="The Broad Institute Genomics Platform"/>
            <consortium name="The Broad Institute Genome Sequencing Center for Infectious Disease"/>
            <person name="Wu L."/>
            <person name="Ma J."/>
        </authorList>
    </citation>
    <scope>NUCLEOTIDE SEQUENCE [LARGE SCALE GENOMIC DNA]</scope>
    <source>
        <strain evidence="2">JCM 18302</strain>
    </source>
</reference>
<sequence length="69" mass="7496">MNTVKLSETYGFTTRSTSDAALNAVAYEILSLAYERAEVSLANDPHGNAAHDLVNECLVRALDVNNLNK</sequence>
<evidence type="ECO:0000313" key="2">
    <source>
        <dbReference type="Proteomes" id="UP001500804"/>
    </source>
</evidence>
<name>A0ABP9NM28_9PSEU</name>
<accession>A0ABP9NM28</accession>
<comment type="caution">
    <text evidence="1">The sequence shown here is derived from an EMBL/GenBank/DDBJ whole genome shotgun (WGS) entry which is preliminary data.</text>
</comment>